<organism evidence="9 10">
    <name type="scientific">Brachionus calyciflorus</name>
    <dbReference type="NCBI Taxonomy" id="104777"/>
    <lineage>
        <taxon>Eukaryota</taxon>
        <taxon>Metazoa</taxon>
        <taxon>Spiralia</taxon>
        <taxon>Gnathifera</taxon>
        <taxon>Rotifera</taxon>
        <taxon>Eurotatoria</taxon>
        <taxon>Monogononta</taxon>
        <taxon>Pseudotrocha</taxon>
        <taxon>Ploima</taxon>
        <taxon>Brachionidae</taxon>
        <taxon>Brachionus</taxon>
    </lineage>
</organism>
<dbReference type="Proteomes" id="UP000663879">
    <property type="component" value="Unassembled WGS sequence"/>
</dbReference>
<dbReference type="PANTHER" id="PTHR11567:SF211">
    <property type="entry name" value="PROSTATIC ACID PHOSPHATASE"/>
    <property type="match status" value="1"/>
</dbReference>
<proteinExistence type="inferred from homology"/>
<dbReference type="OrthoDB" id="10257284at2759"/>
<comment type="caution">
    <text evidence="9">The sequence shown here is derived from an EMBL/GenBank/DDBJ whole genome shotgun (WGS) entry which is preliminary data.</text>
</comment>
<dbReference type="GO" id="GO:0003993">
    <property type="term" value="F:acid phosphatase activity"/>
    <property type="evidence" value="ECO:0007669"/>
    <property type="project" value="UniProtKB-EC"/>
</dbReference>
<dbReference type="InterPro" id="IPR029033">
    <property type="entry name" value="His_PPase_superfam"/>
</dbReference>
<dbReference type="PANTHER" id="PTHR11567">
    <property type="entry name" value="ACID PHOSPHATASE-RELATED"/>
    <property type="match status" value="1"/>
</dbReference>
<accession>A0A814D240</accession>
<dbReference type="SUPFAM" id="SSF53254">
    <property type="entry name" value="Phosphoglycerate mutase-like"/>
    <property type="match status" value="1"/>
</dbReference>
<evidence type="ECO:0000256" key="2">
    <source>
        <dbReference type="ARBA" id="ARBA00005375"/>
    </source>
</evidence>
<reference evidence="9" key="1">
    <citation type="submission" date="2021-02" db="EMBL/GenBank/DDBJ databases">
        <authorList>
            <person name="Nowell W R."/>
        </authorList>
    </citation>
    <scope>NUCLEOTIDE SEQUENCE</scope>
    <source>
        <strain evidence="9">Ploen Becks lab</strain>
    </source>
</reference>
<evidence type="ECO:0000256" key="6">
    <source>
        <dbReference type="ARBA" id="ARBA00023157"/>
    </source>
</evidence>
<dbReference type="EC" id="3.1.3.2" evidence="3"/>
<dbReference type="InterPro" id="IPR050645">
    <property type="entry name" value="Histidine_acid_phosphatase"/>
</dbReference>
<evidence type="ECO:0000256" key="7">
    <source>
        <dbReference type="ARBA" id="ARBA00023180"/>
    </source>
</evidence>
<evidence type="ECO:0000256" key="3">
    <source>
        <dbReference type="ARBA" id="ARBA00012646"/>
    </source>
</evidence>
<name>A0A814D240_9BILA</name>
<evidence type="ECO:0000313" key="9">
    <source>
        <dbReference type="EMBL" id="CAF0949831.1"/>
    </source>
</evidence>
<evidence type="ECO:0000256" key="4">
    <source>
        <dbReference type="ARBA" id="ARBA00022729"/>
    </source>
</evidence>
<feature type="chain" id="PRO_5032593922" description="acid phosphatase" evidence="8">
    <location>
        <begin position="17"/>
        <end position="362"/>
    </location>
</feature>
<keyword evidence="7" id="KW-0325">Glycoprotein</keyword>
<comment type="catalytic activity">
    <reaction evidence="1">
        <text>a phosphate monoester + H2O = an alcohol + phosphate</text>
        <dbReference type="Rhea" id="RHEA:15017"/>
        <dbReference type="ChEBI" id="CHEBI:15377"/>
        <dbReference type="ChEBI" id="CHEBI:30879"/>
        <dbReference type="ChEBI" id="CHEBI:43474"/>
        <dbReference type="ChEBI" id="CHEBI:67140"/>
        <dbReference type="EC" id="3.1.3.2"/>
    </reaction>
</comment>
<keyword evidence="4 8" id="KW-0732">Signal</keyword>
<feature type="signal peptide" evidence="8">
    <location>
        <begin position="1"/>
        <end position="16"/>
    </location>
</feature>
<dbReference type="InterPro" id="IPR000560">
    <property type="entry name" value="His_Pase_clade-2"/>
</dbReference>
<keyword evidence="10" id="KW-1185">Reference proteome</keyword>
<dbReference type="CDD" id="cd07061">
    <property type="entry name" value="HP_HAP_like"/>
    <property type="match status" value="1"/>
</dbReference>
<evidence type="ECO:0000256" key="1">
    <source>
        <dbReference type="ARBA" id="ARBA00000032"/>
    </source>
</evidence>
<comment type="similarity">
    <text evidence="2">Belongs to the histidine acid phosphatase family.</text>
</comment>
<evidence type="ECO:0000256" key="5">
    <source>
        <dbReference type="ARBA" id="ARBA00022801"/>
    </source>
</evidence>
<sequence>MKFLIIFFVLFKIASGASENDTEIVHVQIVSNHGVRTPLAQYPDNPNNIWSKYSRSTGQLTDVGMRQMLKSGRKLRAKYPHLSKTYDRTRAWAFSSDFDRNIQSAQLIMTGMYQPSEGYANWTDDSTLSGFMPIPIRTAPSECDTIFRRHATCARLIQLQAEAKLNNSAKENASTAFLYKMRCMSSIELTYYDLWKLGDKALVDAAHNLTVEMYITQNLPRLMEIRDDNYFVTYLYSMELAKLISGSLLNQLVTYFDRKIKATTDNEFYLYTGFEFYLGGLQRLLGTTTNFMQPDFGAQFSFELRKNSTNNYFVHTLYKNHADEEFKTVNISGCEAFCPIEKLKTLVQDKIIINFDDACKAI</sequence>
<evidence type="ECO:0000313" key="10">
    <source>
        <dbReference type="Proteomes" id="UP000663879"/>
    </source>
</evidence>
<dbReference type="Pfam" id="PF00328">
    <property type="entry name" value="His_Phos_2"/>
    <property type="match status" value="1"/>
</dbReference>
<dbReference type="Gene3D" id="3.40.50.1240">
    <property type="entry name" value="Phosphoglycerate mutase-like"/>
    <property type="match status" value="1"/>
</dbReference>
<evidence type="ECO:0000256" key="8">
    <source>
        <dbReference type="SAM" id="SignalP"/>
    </source>
</evidence>
<dbReference type="EMBL" id="CAJNOC010002755">
    <property type="protein sequence ID" value="CAF0949831.1"/>
    <property type="molecule type" value="Genomic_DNA"/>
</dbReference>
<keyword evidence="6" id="KW-1015">Disulfide bond</keyword>
<keyword evidence="5" id="KW-0378">Hydrolase</keyword>
<gene>
    <name evidence="9" type="ORF">OXX778_LOCUS13880</name>
</gene>
<protein>
    <recommendedName>
        <fullName evidence="3">acid phosphatase</fullName>
        <ecNumber evidence="3">3.1.3.2</ecNumber>
    </recommendedName>
</protein>
<dbReference type="AlphaFoldDB" id="A0A814D240"/>